<keyword evidence="3" id="KW-1133">Transmembrane helix</keyword>
<comment type="subcellular location">
    <subcellularLocation>
        <location evidence="1">Membrane</location>
        <topology evidence="1">Multi-pass membrane protein</topology>
    </subcellularLocation>
</comment>
<protein>
    <recommendedName>
        <fullName evidence="7">Mitochondrial carrier domain-containing protein</fullName>
    </recommendedName>
</protein>
<gene>
    <name evidence="5" type="ORF">BC936DRAFT_143408</name>
</gene>
<dbReference type="Proteomes" id="UP000268093">
    <property type="component" value="Unassembled WGS sequence"/>
</dbReference>
<reference evidence="5 6" key="1">
    <citation type="journal article" date="2018" name="New Phytol.">
        <title>Phylogenomics of Endogonaceae and evolution of mycorrhizas within Mucoromycota.</title>
        <authorList>
            <person name="Chang Y."/>
            <person name="Desiro A."/>
            <person name="Na H."/>
            <person name="Sandor L."/>
            <person name="Lipzen A."/>
            <person name="Clum A."/>
            <person name="Barry K."/>
            <person name="Grigoriev I.V."/>
            <person name="Martin F.M."/>
            <person name="Stajich J.E."/>
            <person name="Smith M.E."/>
            <person name="Bonito G."/>
            <person name="Spatafora J.W."/>
        </authorList>
    </citation>
    <scope>NUCLEOTIDE SEQUENCE [LARGE SCALE GENOMIC DNA]</scope>
    <source>
        <strain evidence="5 6">GMNB39</strain>
    </source>
</reference>
<keyword evidence="2" id="KW-0812">Transmembrane</keyword>
<keyword evidence="6" id="KW-1185">Reference proteome</keyword>
<dbReference type="GO" id="GO:0016020">
    <property type="term" value="C:membrane"/>
    <property type="evidence" value="ECO:0007669"/>
    <property type="project" value="UniProtKB-SubCell"/>
</dbReference>
<accession>A0A432ZZE9</accession>
<dbReference type="InterPro" id="IPR018108">
    <property type="entry name" value="MCP_transmembrane"/>
</dbReference>
<sequence>MSLDTRPTLRPELPLLITTNMMDAVEDHDYESLGANSSMLANAIAGALAGIAEHSIMYPVDSIKV</sequence>
<evidence type="ECO:0000256" key="3">
    <source>
        <dbReference type="ARBA" id="ARBA00022989"/>
    </source>
</evidence>
<evidence type="ECO:0000313" key="5">
    <source>
        <dbReference type="EMBL" id="RUO95705.1"/>
    </source>
</evidence>
<proteinExistence type="predicted"/>
<name>A0A432ZZE9_9FUNG</name>
<dbReference type="AlphaFoldDB" id="A0A432ZZE9"/>
<evidence type="ECO:0000256" key="1">
    <source>
        <dbReference type="ARBA" id="ARBA00004141"/>
    </source>
</evidence>
<dbReference type="EMBL" id="RBNI01026698">
    <property type="protein sequence ID" value="RUO95705.1"/>
    <property type="molecule type" value="Genomic_DNA"/>
</dbReference>
<keyword evidence="4" id="KW-0472">Membrane</keyword>
<evidence type="ECO:0000256" key="2">
    <source>
        <dbReference type="ARBA" id="ARBA00022692"/>
    </source>
</evidence>
<evidence type="ECO:0000313" key="6">
    <source>
        <dbReference type="Proteomes" id="UP000268093"/>
    </source>
</evidence>
<dbReference type="InterPro" id="IPR023395">
    <property type="entry name" value="MCP_dom_sf"/>
</dbReference>
<comment type="caution">
    <text evidence="5">The sequence shown here is derived from an EMBL/GenBank/DDBJ whole genome shotgun (WGS) entry which is preliminary data.</text>
</comment>
<evidence type="ECO:0008006" key="7">
    <source>
        <dbReference type="Google" id="ProtNLM"/>
    </source>
</evidence>
<dbReference type="SUPFAM" id="SSF103506">
    <property type="entry name" value="Mitochondrial carrier"/>
    <property type="match status" value="1"/>
</dbReference>
<organism evidence="5 6">
    <name type="scientific">Jimgerdemannia flammicorona</name>
    <dbReference type="NCBI Taxonomy" id="994334"/>
    <lineage>
        <taxon>Eukaryota</taxon>
        <taxon>Fungi</taxon>
        <taxon>Fungi incertae sedis</taxon>
        <taxon>Mucoromycota</taxon>
        <taxon>Mucoromycotina</taxon>
        <taxon>Endogonomycetes</taxon>
        <taxon>Endogonales</taxon>
        <taxon>Endogonaceae</taxon>
        <taxon>Jimgerdemannia</taxon>
    </lineage>
</organism>
<evidence type="ECO:0000256" key="4">
    <source>
        <dbReference type="ARBA" id="ARBA00023136"/>
    </source>
</evidence>
<dbReference type="Pfam" id="PF00153">
    <property type="entry name" value="Mito_carr"/>
    <property type="match status" value="1"/>
</dbReference>